<name>A0A0F9BFM0_9ZZZZ</name>
<evidence type="ECO:0000313" key="2">
    <source>
        <dbReference type="EMBL" id="KKL12632.1"/>
    </source>
</evidence>
<dbReference type="Pfam" id="PF24043">
    <property type="entry name" value="DUF7352"/>
    <property type="match status" value="1"/>
</dbReference>
<accession>A0A0F9BFM0</accession>
<dbReference type="AlphaFoldDB" id="A0A0F9BFM0"/>
<reference evidence="2" key="1">
    <citation type="journal article" date="2015" name="Nature">
        <title>Complex archaea that bridge the gap between prokaryotes and eukaryotes.</title>
        <authorList>
            <person name="Spang A."/>
            <person name="Saw J.H."/>
            <person name="Jorgensen S.L."/>
            <person name="Zaremba-Niedzwiedzka K."/>
            <person name="Martijn J."/>
            <person name="Lind A.E."/>
            <person name="van Eijk R."/>
            <person name="Schleper C."/>
            <person name="Guy L."/>
            <person name="Ettema T.J."/>
        </authorList>
    </citation>
    <scope>NUCLEOTIDE SEQUENCE</scope>
</reference>
<feature type="domain" description="DUF7352" evidence="1">
    <location>
        <begin position="1"/>
        <end position="92"/>
    </location>
</feature>
<evidence type="ECO:0000259" key="1">
    <source>
        <dbReference type="Pfam" id="PF24043"/>
    </source>
</evidence>
<protein>
    <recommendedName>
        <fullName evidence="1">DUF7352 domain-containing protein</fullName>
    </recommendedName>
</protein>
<gene>
    <name evidence="2" type="ORF">LCGC14_2533820</name>
</gene>
<dbReference type="InterPro" id="IPR055776">
    <property type="entry name" value="DUF7352"/>
</dbReference>
<proteinExistence type="predicted"/>
<comment type="caution">
    <text evidence="2">The sequence shown here is derived from an EMBL/GenBank/DDBJ whole genome shotgun (WGS) entry which is preliminary data.</text>
</comment>
<dbReference type="EMBL" id="LAZR01041181">
    <property type="protein sequence ID" value="KKL12632.1"/>
    <property type="molecule type" value="Genomic_DNA"/>
</dbReference>
<organism evidence="2">
    <name type="scientific">marine sediment metagenome</name>
    <dbReference type="NCBI Taxonomy" id="412755"/>
    <lineage>
        <taxon>unclassified sequences</taxon>
        <taxon>metagenomes</taxon>
        <taxon>ecological metagenomes</taxon>
    </lineage>
</organism>
<sequence>MITIHKFPLDTTDEQIVSMQEPAKILKAGLDPTGRPVLWAIVDTEKEWVHAQIVILGTGLEWNTTAAAEFSALQHLGSFNSGHFLWHVFRHEELVRFELGYTQHFIMIGVNIRTHTSIGIHVRSQHL</sequence>